<feature type="region of interest" description="Disordered" evidence="1">
    <location>
        <begin position="47"/>
        <end position="66"/>
    </location>
</feature>
<dbReference type="AlphaFoldDB" id="A0A5S9N2M0"/>
<keyword evidence="3" id="KW-1185">Reference proteome</keyword>
<accession>A0A5S9N2M0</accession>
<evidence type="ECO:0000256" key="1">
    <source>
        <dbReference type="SAM" id="MobiDB-lite"/>
    </source>
</evidence>
<gene>
    <name evidence="2" type="ORF">OPDIPICF_00512</name>
</gene>
<dbReference type="Proteomes" id="UP000441399">
    <property type="component" value="Unassembled WGS sequence"/>
</dbReference>
<dbReference type="EMBL" id="CACSIO010000001">
    <property type="protein sequence ID" value="CAA0083253.1"/>
    <property type="molecule type" value="Genomic_DNA"/>
</dbReference>
<evidence type="ECO:0000313" key="3">
    <source>
        <dbReference type="Proteomes" id="UP000441399"/>
    </source>
</evidence>
<organism evidence="2 3">
    <name type="scientific">BD1-7 clade bacterium</name>
    <dbReference type="NCBI Taxonomy" id="2029982"/>
    <lineage>
        <taxon>Bacteria</taxon>
        <taxon>Pseudomonadati</taxon>
        <taxon>Pseudomonadota</taxon>
        <taxon>Gammaproteobacteria</taxon>
        <taxon>Cellvibrionales</taxon>
        <taxon>Spongiibacteraceae</taxon>
        <taxon>BD1-7 clade</taxon>
    </lineage>
</organism>
<sequence length="365" mass="41365">MQCGLRQFDLWRLSPVSSKLGILGVVLCAVFALSACTEKEKEALEEALLNPSPGKSSDKNGEGFSGIESLETEDANFNRHIYPTGGIHNDKGCGESPCLFLRPAQAPEDPIFPDWWTTEWTMYRVHSNYQNNPPPYTSPPERLKSDDFESSTGKSWYDSTYVPRHHDGTRSNFGAFMQHFEKKCLPLFKGSNDYSCSFVSLGNKTYLIRYDDRPDETPKCCLFSPMNHPPRLDFVKHLEYDIRRSQMLGGTVDVYTRLFGKKAESLLGYAFEKESRPDSFDERAEPYRHPHSMFFTGSTAKPAPDAPIVSINYNNFRMEKPAPSETWDIVGKTCPKKPEWCCLYGSDCNKIPASRRSSRPAKAAE</sequence>
<evidence type="ECO:0000313" key="2">
    <source>
        <dbReference type="EMBL" id="CAA0083253.1"/>
    </source>
</evidence>
<reference evidence="2 3" key="1">
    <citation type="submission" date="2019-11" db="EMBL/GenBank/DDBJ databases">
        <authorList>
            <person name="Holert J."/>
        </authorList>
    </citation>
    <scope>NUCLEOTIDE SEQUENCE [LARGE SCALE GENOMIC DNA]</scope>
    <source>
        <strain evidence="2">SB11_3</strain>
    </source>
</reference>
<proteinExistence type="predicted"/>
<dbReference type="OrthoDB" id="9132003at2"/>
<feature type="region of interest" description="Disordered" evidence="1">
    <location>
        <begin position="131"/>
        <end position="151"/>
    </location>
</feature>
<name>A0A5S9N2M0_9GAMM</name>
<protein>
    <submittedName>
        <fullName evidence="2">Uncharacterized protein</fullName>
    </submittedName>
</protein>